<evidence type="ECO:0000256" key="6">
    <source>
        <dbReference type="SAM" id="MobiDB-lite"/>
    </source>
</evidence>
<dbReference type="Proteomes" id="UP001642540">
    <property type="component" value="Unassembled WGS sequence"/>
</dbReference>
<keyword evidence="5" id="KW-0539">Nucleus</keyword>
<feature type="compositionally biased region" description="Polar residues" evidence="6">
    <location>
        <begin position="1"/>
        <end position="17"/>
    </location>
</feature>
<dbReference type="InterPro" id="IPR013907">
    <property type="entry name" value="Sds3"/>
</dbReference>
<feature type="region of interest" description="Disordered" evidence="6">
    <location>
        <begin position="174"/>
        <end position="199"/>
    </location>
</feature>
<keyword evidence="2" id="KW-0678">Repressor</keyword>
<name>A0ABP1S944_9HEXA</name>
<gene>
    <name evidence="7" type="ORF">ODALV1_LOCUS30954</name>
</gene>
<comment type="subcellular location">
    <subcellularLocation>
        <location evidence="1">Nucleus</location>
    </subcellularLocation>
</comment>
<evidence type="ECO:0000256" key="2">
    <source>
        <dbReference type="ARBA" id="ARBA00022491"/>
    </source>
</evidence>
<evidence type="ECO:0000256" key="5">
    <source>
        <dbReference type="ARBA" id="ARBA00023242"/>
    </source>
</evidence>
<evidence type="ECO:0008006" key="9">
    <source>
        <dbReference type="Google" id="ProtNLM"/>
    </source>
</evidence>
<keyword evidence="4" id="KW-0804">Transcription</keyword>
<evidence type="ECO:0000256" key="4">
    <source>
        <dbReference type="ARBA" id="ARBA00023163"/>
    </source>
</evidence>
<evidence type="ECO:0000313" key="7">
    <source>
        <dbReference type="EMBL" id="CAL8146847.1"/>
    </source>
</evidence>
<comment type="caution">
    <text evidence="7">The sequence shown here is derived from an EMBL/GenBank/DDBJ whole genome shotgun (WGS) entry which is preliminary data.</text>
</comment>
<accession>A0ABP1S944</accession>
<keyword evidence="3" id="KW-0805">Transcription regulation</keyword>
<organism evidence="7 8">
    <name type="scientific">Orchesella dallaii</name>
    <dbReference type="NCBI Taxonomy" id="48710"/>
    <lineage>
        <taxon>Eukaryota</taxon>
        <taxon>Metazoa</taxon>
        <taxon>Ecdysozoa</taxon>
        <taxon>Arthropoda</taxon>
        <taxon>Hexapoda</taxon>
        <taxon>Collembola</taxon>
        <taxon>Entomobryomorpha</taxon>
        <taxon>Entomobryoidea</taxon>
        <taxon>Orchesellidae</taxon>
        <taxon>Orchesellinae</taxon>
        <taxon>Orchesella</taxon>
    </lineage>
</organism>
<protein>
    <recommendedName>
        <fullName evidence="9">Sin3 histone deacetylase corepressor complex component SDS3</fullName>
    </recommendedName>
</protein>
<feature type="compositionally biased region" description="Low complexity" evidence="6">
    <location>
        <begin position="35"/>
        <end position="59"/>
    </location>
</feature>
<dbReference type="PANTHER" id="PTHR21964">
    <property type="entry name" value="BREAST CANCER METASTASIS-SUPPRESSOR 1"/>
    <property type="match status" value="1"/>
</dbReference>
<evidence type="ECO:0000256" key="3">
    <source>
        <dbReference type="ARBA" id="ARBA00023015"/>
    </source>
</evidence>
<dbReference type="Pfam" id="PF08598">
    <property type="entry name" value="Sds3"/>
    <property type="match status" value="1"/>
</dbReference>
<feature type="compositionally biased region" description="Acidic residues" evidence="6">
    <location>
        <begin position="70"/>
        <end position="82"/>
    </location>
</feature>
<proteinExistence type="predicted"/>
<evidence type="ECO:0000313" key="8">
    <source>
        <dbReference type="Proteomes" id="UP001642540"/>
    </source>
</evidence>
<feature type="compositionally biased region" description="Basic and acidic residues" evidence="6">
    <location>
        <begin position="174"/>
        <end position="197"/>
    </location>
</feature>
<keyword evidence="8" id="KW-1185">Reference proteome</keyword>
<dbReference type="SMART" id="SM01401">
    <property type="entry name" value="Sds3"/>
    <property type="match status" value="1"/>
</dbReference>
<sequence length="361" mass="41056">MGSVSNKKGRVSNNSMESMECDCNKLEEARKTSESSNTLSGLGPPLSLPSPCASEPASSYVSSHSKLSESDEDTEDASEDETQSLKEQVYHERLTHLQDNLDQLKAGTNEEYIKGLRKLDEDLKDRIEKNNASRDYEIELIEREYENQQRLILNELEEKGNEVVDVVVKDLEDQKKQTEQERSQELDSEPNKNEAKPKVMSTRKLRRGIVPMSLPWQRRKTPVSQMKFELDDKDIDEDLKVLANHNLQGAGAVLFQSKDDCPSSEATTDVDDDDRSISPPPPIHFDARIQNGKLFYEKRWFHRGQPVFIEGKNTSKSSGIIGAISHDMLVVWMQMLKETRKLEIPISSIQNGEFVITRRAC</sequence>
<feature type="region of interest" description="Disordered" evidence="6">
    <location>
        <begin position="258"/>
        <end position="283"/>
    </location>
</feature>
<feature type="compositionally biased region" description="Basic and acidic residues" evidence="6">
    <location>
        <begin position="22"/>
        <end position="33"/>
    </location>
</feature>
<reference evidence="7 8" key="1">
    <citation type="submission" date="2024-08" db="EMBL/GenBank/DDBJ databases">
        <authorList>
            <person name="Cucini C."/>
            <person name="Frati F."/>
        </authorList>
    </citation>
    <scope>NUCLEOTIDE SEQUENCE [LARGE SCALE GENOMIC DNA]</scope>
</reference>
<feature type="region of interest" description="Disordered" evidence="6">
    <location>
        <begin position="1"/>
        <end position="83"/>
    </location>
</feature>
<dbReference type="EMBL" id="CAXLJM020000164">
    <property type="protein sequence ID" value="CAL8146847.1"/>
    <property type="molecule type" value="Genomic_DNA"/>
</dbReference>
<evidence type="ECO:0000256" key="1">
    <source>
        <dbReference type="ARBA" id="ARBA00004123"/>
    </source>
</evidence>